<name>A0ABR3MIT5_9TELE</name>
<dbReference type="InterPro" id="IPR036397">
    <property type="entry name" value="RNaseH_sf"/>
</dbReference>
<dbReference type="EMBL" id="JAYMGO010000011">
    <property type="protein sequence ID" value="KAL1264994.1"/>
    <property type="molecule type" value="Genomic_DNA"/>
</dbReference>
<comment type="caution">
    <text evidence="2">The sequence shown here is derived from an EMBL/GenBank/DDBJ whole genome shotgun (WGS) entry which is preliminary data.</text>
</comment>
<feature type="domain" description="Tc1-like transposase DDE" evidence="1">
    <location>
        <begin position="35"/>
        <end position="85"/>
    </location>
</feature>
<accession>A0ABR3MIT5</accession>
<evidence type="ECO:0000313" key="2">
    <source>
        <dbReference type="EMBL" id="KAL1264994.1"/>
    </source>
</evidence>
<dbReference type="Gene3D" id="3.30.420.10">
    <property type="entry name" value="Ribonuclease H-like superfamily/Ribonuclease H"/>
    <property type="match status" value="1"/>
</dbReference>
<gene>
    <name evidence="2" type="ORF">QQF64_003021</name>
</gene>
<dbReference type="Pfam" id="PF13358">
    <property type="entry name" value="DDE_3"/>
    <property type="match status" value="1"/>
</dbReference>
<reference evidence="2 3" key="1">
    <citation type="submission" date="2023-09" db="EMBL/GenBank/DDBJ databases">
        <authorList>
            <person name="Wang M."/>
        </authorList>
    </citation>
    <scope>NUCLEOTIDE SEQUENCE [LARGE SCALE GENOMIC DNA]</scope>
    <source>
        <strain evidence="2">GT-2023</strain>
        <tissue evidence="2">Liver</tissue>
    </source>
</reference>
<protein>
    <recommendedName>
        <fullName evidence="1">Tc1-like transposase DDE domain-containing protein</fullName>
    </recommendedName>
</protein>
<evidence type="ECO:0000313" key="3">
    <source>
        <dbReference type="Proteomes" id="UP001558613"/>
    </source>
</evidence>
<keyword evidence="3" id="KW-1185">Reference proteome</keyword>
<proteinExistence type="predicted"/>
<dbReference type="Proteomes" id="UP001558613">
    <property type="component" value="Unassembled WGS sequence"/>
</dbReference>
<evidence type="ECO:0000259" key="1">
    <source>
        <dbReference type="Pfam" id="PF13358"/>
    </source>
</evidence>
<sequence length="89" mass="10270">MVPESEGEAQNPSCLKSSMKFLKSVMIWDVMRTLAPAHSATTTCKWFAGHDITVLYWPANMPDLNPIENLWDIFKRKMRNSRSNNIEKI</sequence>
<organism evidence="2 3">
    <name type="scientific">Cirrhinus molitorella</name>
    <name type="common">mud carp</name>
    <dbReference type="NCBI Taxonomy" id="172907"/>
    <lineage>
        <taxon>Eukaryota</taxon>
        <taxon>Metazoa</taxon>
        <taxon>Chordata</taxon>
        <taxon>Craniata</taxon>
        <taxon>Vertebrata</taxon>
        <taxon>Euteleostomi</taxon>
        <taxon>Actinopterygii</taxon>
        <taxon>Neopterygii</taxon>
        <taxon>Teleostei</taxon>
        <taxon>Ostariophysi</taxon>
        <taxon>Cypriniformes</taxon>
        <taxon>Cyprinidae</taxon>
        <taxon>Labeoninae</taxon>
        <taxon>Labeonini</taxon>
        <taxon>Cirrhinus</taxon>
    </lineage>
</organism>
<dbReference type="InterPro" id="IPR038717">
    <property type="entry name" value="Tc1-like_DDE_dom"/>
</dbReference>